<dbReference type="Pfam" id="PF00628">
    <property type="entry name" value="PHD"/>
    <property type="match status" value="1"/>
</dbReference>
<evidence type="ECO:0000259" key="6">
    <source>
        <dbReference type="PROSITE" id="PS50016"/>
    </source>
</evidence>
<sequence>MSQLPIDSFFEGSSASSSSEQLSTLNRISSTNENTSKSEMPVINAIQIPDLGPDSTDSTIQINNFLESRDTSNSVSSSGDNDSSTVVENSDSNSKPKSKIKRKSPRLGSKGNNGSTNSMILESSPVIIEAKGTEEPSDNGPHGIVQRGGEKVFIEPKLAEPHPAYTGLPLESFPNTKIKKESLWSTRGLSRKSNRMNGTNSNNSSGVSRESSAPAQANETENDNESIELDYKTNLQTSIAEEIAVESDIRPPPKRGRPSKKRGRPRADANKNITKTPKQTKVKNSDEASSLRSSKRIKVISPKKTTSTNLAPSSVTDSGMNTYSNDDPTKNNDDFCTNCGGPGVFICCDTCPKSFHFTCCNPPLEECPEDNWHCQECVIKQNPGFKKTYNHIGIFGQLLNQSEGRNPKEFQLPRKIRDNSFIGVTTGENGVYQDATFKPEVSYTKMNEYQIIGFNKNTDLDVDGLYDKNGNPYLCHKCGLSGLKGKTLTHCDYCPLVWHIDCLEDPLCIPKTLGSKWRCPNHFEELLPEGLFSRRKFKDMSVLDISLHNHFLKIASMNNIIIKHNDQQFLKEDIDKSVPLHEYIQYETEDFSRSYINEQKKDESTESSNTNNSDDIHPNFKIPEFFQNYATPIGSTARASKRLNRIMTMTNTDNDGSEARAFIYRVPEKSILLNFISKVSKNEDTNALHHEKVSTDKRTILETIDDYETRGRLEESNQDERDIVDSLIHIKLESNQKKPKTKFSDLVAAALESVQYSKNNEVPTKLNDEEVSDLLDIKRLVELKGKDELLKFLQS</sequence>
<dbReference type="EMBL" id="CR382138">
    <property type="protein sequence ID" value="CAG89573.2"/>
    <property type="molecule type" value="Genomic_DNA"/>
</dbReference>
<dbReference type="SMART" id="SM00249">
    <property type="entry name" value="PHD"/>
    <property type="match status" value="2"/>
</dbReference>
<dbReference type="OMA" id="CCDPPIE"/>
<evidence type="ECO:0000256" key="4">
    <source>
        <dbReference type="PROSITE-ProRule" id="PRU00146"/>
    </source>
</evidence>
<dbReference type="AlphaFoldDB" id="Q6BKT6"/>
<feature type="compositionally biased region" description="Polar residues" evidence="5">
    <location>
        <begin position="24"/>
        <end position="38"/>
    </location>
</feature>
<gene>
    <name evidence="7" type="ordered locus">DEHA2F19338g</name>
</gene>
<dbReference type="InterPro" id="IPR019786">
    <property type="entry name" value="Zinc_finger_PHD-type_CS"/>
</dbReference>
<feature type="compositionally biased region" description="Polar residues" evidence="5">
    <location>
        <begin position="55"/>
        <end position="66"/>
    </location>
</feature>
<dbReference type="PROSITE" id="PS50016">
    <property type="entry name" value="ZF_PHD_2"/>
    <property type="match status" value="1"/>
</dbReference>
<dbReference type="InParanoid" id="Q6BKT6"/>
<dbReference type="RefSeq" id="XP_461185.2">
    <property type="nucleotide sequence ID" value="XM_461185.1"/>
</dbReference>
<dbReference type="FunCoup" id="Q6BKT6">
    <property type="interactions" value="261"/>
</dbReference>
<organism evidence="7 8">
    <name type="scientific">Debaryomyces hansenii (strain ATCC 36239 / CBS 767 / BCRC 21394 / JCM 1990 / NBRC 0083 / IGC 2968)</name>
    <name type="common">Yeast</name>
    <name type="synonym">Torulaspora hansenii</name>
    <dbReference type="NCBI Taxonomy" id="284592"/>
    <lineage>
        <taxon>Eukaryota</taxon>
        <taxon>Fungi</taxon>
        <taxon>Dikarya</taxon>
        <taxon>Ascomycota</taxon>
        <taxon>Saccharomycotina</taxon>
        <taxon>Pichiomycetes</taxon>
        <taxon>Debaryomycetaceae</taxon>
        <taxon>Debaryomyces</taxon>
    </lineage>
</organism>
<dbReference type="InterPro" id="IPR052819">
    <property type="entry name" value="Chromatin_regulatory_protein"/>
</dbReference>
<dbReference type="KEGG" id="dha:DEHA2F19338g"/>
<dbReference type="PROSITE" id="PS01359">
    <property type="entry name" value="ZF_PHD_1"/>
    <property type="match status" value="1"/>
</dbReference>
<dbReference type="SUPFAM" id="SSF57903">
    <property type="entry name" value="FYVE/PHD zinc finger"/>
    <property type="match status" value="2"/>
</dbReference>
<feature type="region of interest" description="Disordered" evidence="5">
    <location>
        <begin position="242"/>
        <end position="322"/>
    </location>
</feature>
<dbReference type="STRING" id="284592.Q6BKT6"/>
<evidence type="ECO:0000256" key="2">
    <source>
        <dbReference type="ARBA" id="ARBA00022771"/>
    </source>
</evidence>
<keyword evidence="8" id="KW-1185">Reference proteome</keyword>
<dbReference type="CDD" id="cd15534">
    <property type="entry name" value="PHD2_PHF12_Rco1"/>
    <property type="match status" value="1"/>
</dbReference>
<dbReference type="CDD" id="cd15535">
    <property type="entry name" value="PHD1_Rco1"/>
    <property type="match status" value="1"/>
</dbReference>
<dbReference type="HOGENOM" id="CLU_020803_0_0_1"/>
<dbReference type="Gene3D" id="3.30.40.10">
    <property type="entry name" value="Zinc/RING finger domain, C3HC4 (zinc finger)"/>
    <property type="match status" value="2"/>
</dbReference>
<name>Q6BKT6_DEBHA</name>
<evidence type="ECO:0000256" key="3">
    <source>
        <dbReference type="ARBA" id="ARBA00022833"/>
    </source>
</evidence>
<dbReference type="GO" id="GO:0006357">
    <property type="term" value="P:regulation of transcription by RNA polymerase II"/>
    <property type="evidence" value="ECO:0007669"/>
    <property type="project" value="TreeGrafter"/>
</dbReference>
<evidence type="ECO:0000256" key="5">
    <source>
        <dbReference type="SAM" id="MobiDB-lite"/>
    </source>
</evidence>
<evidence type="ECO:0000313" key="8">
    <source>
        <dbReference type="Proteomes" id="UP000000599"/>
    </source>
</evidence>
<keyword evidence="1" id="KW-0479">Metal-binding</keyword>
<dbReference type="InterPro" id="IPR013083">
    <property type="entry name" value="Znf_RING/FYVE/PHD"/>
</dbReference>
<feature type="compositionally biased region" description="Polar residues" evidence="5">
    <location>
        <begin position="303"/>
        <end position="322"/>
    </location>
</feature>
<dbReference type="GO" id="GO:0008270">
    <property type="term" value="F:zinc ion binding"/>
    <property type="evidence" value="ECO:0007669"/>
    <property type="project" value="UniProtKB-KW"/>
</dbReference>
<dbReference type="OrthoDB" id="5876363at2759"/>
<dbReference type="GeneID" id="2903308"/>
<feature type="compositionally biased region" description="Low complexity" evidence="5">
    <location>
        <begin position="8"/>
        <end position="23"/>
    </location>
</feature>
<feature type="compositionally biased region" description="Low complexity" evidence="5">
    <location>
        <begin position="195"/>
        <end position="212"/>
    </location>
</feature>
<proteinExistence type="predicted"/>
<dbReference type="PANTHER" id="PTHR47636:SF1">
    <property type="entry name" value="TRANSCRIPTIONAL REGULATORY PROTEIN RCO1"/>
    <property type="match status" value="1"/>
</dbReference>
<dbReference type="eggNOG" id="KOG4299">
    <property type="taxonomic scope" value="Eukaryota"/>
</dbReference>
<dbReference type="PANTHER" id="PTHR47636">
    <property type="entry name" value="TRANSCRIPTIONAL REGULATORY PROTEIN RCO1"/>
    <property type="match status" value="1"/>
</dbReference>
<dbReference type="VEuPathDB" id="FungiDB:DEHA2F19338g"/>
<feature type="domain" description="PHD-type" evidence="6">
    <location>
        <begin position="333"/>
        <end position="380"/>
    </location>
</feature>
<protein>
    <submittedName>
        <fullName evidence="7">DEHA2F19338p</fullName>
    </submittedName>
</protein>
<dbReference type="GO" id="GO:0032221">
    <property type="term" value="C:Rpd3S complex"/>
    <property type="evidence" value="ECO:0007669"/>
    <property type="project" value="TreeGrafter"/>
</dbReference>
<feature type="compositionally biased region" description="Polar residues" evidence="5">
    <location>
        <begin position="110"/>
        <end position="121"/>
    </location>
</feature>
<dbReference type="InterPro" id="IPR011011">
    <property type="entry name" value="Znf_FYVE_PHD"/>
</dbReference>
<keyword evidence="2 4" id="KW-0863">Zinc-finger</keyword>
<dbReference type="InterPro" id="IPR019787">
    <property type="entry name" value="Znf_PHD-finger"/>
</dbReference>
<evidence type="ECO:0000313" key="7">
    <source>
        <dbReference type="EMBL" id="CAG89573.2"/>
    </source>
</evidence>
<feature type="region of interest" description="Disordered" evidence="5">
    <location>
        <begin position="1"/>
        <end position="152"/>
    </location>
</feature>
<reference evidence="7 8" key="1">
    <citation type="journal article" date="2004" name="Nature">
        <title>Genome evolution in yeasts.</title>
        <authorList>
            <consortium name="Genolevures"/>
            <person name="Dujon B."/>
            <person name="Sherman D."/>
            <person name="Fischer G."/>
            <person name="Durrens P."/>
            <person name="Casaregola S."/>
            <person name="Lafontaine I."/>
            <person name="de Montigny J."/>
            <person name="Marck C."/>
            <person name="Neuveglise C."/>
            <person name="Talla E."/>
            <person name="Goffard N."/>
            <person name="Frangeul L."/>
            <person name="Aigle M."/>
            <person name="Anthouard V."/>
            <person name="Babour A."/>
            <person name="Barbe V."/>
            <person name="Barnay S."/>
            <person name="Blanchin S."/>
            <person name="Beckerich J.M."/>
            <person name="Beyne E."/>
            <person name="Bleykasten C."/>
            <person name="Boisrame A."/>
            <person name="Boyer J."/>
            <person name="Cattolico L."/>
            <person name="Confanioleri F."/>
            <person name="de Daruvar A."/>
            <person name="Despons L."/>
            <person name="Fabre E."/>
            <person name="Fairhead C."/>
            <person name="Ferry-Dumazet H."/>
            <person name="Groppi A."/>
            <person name="Hantraye F."/>
            <person name="Hennequin C."/>
            <person name="Jauniaux N."/>
            <person name="Joyet P."/>
            <person name="Kachouri R."/>
            <person name="Kerrest A."/>
            <person name="Koszul R."/>
            <person name="Lemaire M."/>
            <person name="Lesur I."/>
            <person name="Ma L."/>
            <person name="Muller H."/>
            <person name="Nicaud J.M."/>
            <person name="Nikolski M."/>
            <person name="Oztas S."/>
            <person name="Ozier-Kalogeropoulos O."/>
            <person name="Pellenz S."/>
            <person name="Potier S."/>
            <person name="Richard G.F."/>
            <person name="Straub M.L."/>
            <person name="Suleau A."/>
            <person name="Swennene D."/>
            <person name="Tekaia F."/>
            <person name="Wesolowski-Louvel M."/>
            <person name="Westhof E."/>
            <person name="Wirth B."/>
            <person name="Zeniou-Meyer M."/>
            <person name="Zivanovic I."/>
            <person name="Bolotin-Fukuhara M."/>
            <person name="Thierry A."/>
            <person name="Bouchier C."/>
            <person name="Caudron B."/>
            <person name="Scarpelli C."/>
            <person name="Gaillardin C."/>
            <person name="Weissenbach J."/>
            <person name="Wincker P."/>
            <person name="Souciet J.L."/>
        </authorList>
    </citation>
    <scope>NUCLEOTIDE SEQUENCE [LARGE SCALE GENOMIC DNA]</scope>
    <source>
        <strain evidence="8">ATCC 36239 / CBS 767 / BCRC 21394 / JCM 1990 / NBRC 0083 / IGC 2968</strain>
    </source>
</reference>
<feature type="region of interest" description="Disordered" evidence="5">
    <location>
        <begin position="599"/>
        <end position="618"/>
    </location>
</feature>
<feature type="compositionally biased region" description="Basic residues" evidence="5">
    <location>
        <begin position="252"/>
        <end position="264"/>
    </location>
</feature>
<feature type="region of interest" description="Disordered" evidence="5">
    <location>
        <begin position="165"/>
        <end position="228"/>
    </location>
</feature>
<dbReference type="Proteomes" id="UP000000599">
    <property type="component" value="Chromosome F"/>
</dbReference>
<feature type="compositionally biased region" description="Basic residues" evidence="5">
    <location>
        <begin position="96"/>
        <end position="105"/>
    </location>
</feature>
<dbReference type="InterPro" id="IPR001965">
    <property type="entry name" value="Znf_PHD"/>
</dbReference>
<evidence type="ECO:0000256" key="1">
    <source>
        <dbReference type="ARBA" id="ARBA00022723"/>
    </source>
</evidence>
<accession>Q6BKT6</accession>
<feature type="compositionally biased region" description="Low complexity" evidence="5">
    <location>
        <begin position="71"/>
        <end position="95"/>
    </location>
</feature>
<keyword evidence="3" id="KW-0862">Zinc</keyword>